<accession>L0GAJ5</accession>
<keyword evidence="12" id="KW-0426">Late protein</keyword>
<evidence type="ECO:0000256" key="1">
    <source>
        <dbReference type="ARBA" id="ARBA00004147"/>
    </source>
</evidence>
<sequence length="228" mass="24625">MGGILSAVVDMVLLASELSAATGLTVETLLTGEALAALEAEVTSLMTLEGLSGIEALATLGWTTEQFSNLAFVSTTFSNVVGYGVLFQTVSGVSNLISAGIRLGLDVSTVNRNRMAEQLEAIFGDIAKYLHVNLSHQFDPLDWCGSLHGNYPDELDRIDIPTRSKFGEIITKSRWVRQRTPTTDPSQESGDIIQLPQTPGGTYQPSIPDWMLPLILRLNGSKEKTPLC</sequence>
<dbReference type="RefSeq" id="YP_007346956.1">
    <property type="nucleotide sequence ID" value="NC_020066.1"/>
</dbReference>
<evidence type="ECO:0000313" key="21">
    <source>
        <dbReference type="Proteomes" id="UP000113604"/>
    </source>
</evidence>
<evidence type="ECO:0000256" key="8">
    <source>
        <dbReference type="ARBA" id="ARBA00022562"/>
    </source>
</evidence>
<evidence type="ECO:0000256" key="7">
    <source>
        <dbReference type="ARBA" id="ARBA00022561"/>
    </source>
</evidence>
<comment type="subcellular location">
    <subcellularLocation>
        <location evidence="3">Host endoplasmic reticulum membrane</location>
    </subcellularLocation>
    <subcellularLocation>
        <location evidence="1">Host nucleus</location>
    </subcellularLocation>
    <subcellularLocation>
        <location evidence="2">Virion</location>
    </subcellularLocation>
</comment>
<evidence type="ECO:0000256" key="9">
    <source>
        <dbReference type="ARBA" id="ARBA00022707"/>
    </source>
</evidence>
<evidence type="ECO:0000256" key="18">
    <source>
        <dbReference type="ARBA" id="ARBA00031865"/>
    </source>
</evidence>
<dbReference type="Pfam" id="PF00761">
    <property type="entry name" value="Polyoma_coat2"/>
    <property type="match status" value="2"/>
</dbReference>
<dbReference type="GO" id="GO:0044167">
    <property type="term" value="C:host cell endoplasmic reticulum membrane"/>
    <property type="evidence" value="ECO:0007669"/>
    <property type="project" value="UniProtKB-SubCell"/>
</dbReference>
<evidence type="ECO:0000256" key="13">
    <source>
        <dbReference type="ARBA" id="ARBA00023125"/>
    </source>
</evidence>
<keyword evidence="15" id="KW-1038">Host endoplasmic reticulum</keyword>
<keyword evidence="17" id="KW-1160">Virus entry into host cell</keyword>
<dbReference type="GO" id="GO:0005198">
    <property type="term" value="F:structural molecule activity"/>
    <property type="evidence" value="ECO:0007669"/>
    <property type="project" value="InterPro"/>
</dbReference>
<feature type="compositionally biased region" description="Polar residues" evidence="19">
    <location>
        <begin position="179"/>
        <end position="198"/>
    </location>
</feature>
<feature type="region of interest" description="Disordered" evidence="19">
    <location>
        <begin position="177"/>
        <end position="198"/>
    </location>
</feature>
<evidence type="ECO:0000313" key="20">
    <source>
        <dbReference type="EMBL" id="AGA82582.1"/>
    </source>
</evidence>
<evidence type="ECO:0000256" key="14">
    <source>
        <dbReference type="ARBA" id="ARBA00023136"/>
    </source>
</evidence>
<dbReference type="GO" id="GO:0003677">
    <property type="term" value="F:DNA binding"/>
    <property type="evidence" value="ECO:0007669"/>
    <property type="project" value="UniProtKB-KW"/>
</dbReference>
<keyword evidence="9" id="KW-0519">Myristate</keyword>
<keyword evidence="13" id="KW-0238">DNA-binding</keyword>
<dbReference type="EMBL" id="JX520658">
    <property type="protein sequence ID" value="AGA82582.1"/>
    <property type="molecule type" value="Genomic_DNA"/>
</dbReference>
<keyword evidence="16" id="KW-0449">Lipoprotein</keyword>
<dbReference type="GO" id="GO:0019028">
    <property type="term" value="C:viral capsid"/>
    <property type="evidence" value="ECO:0007669"/>
    <property type="project" value="UniProtKB-KW"/>
</dbReference>
<dbReference type="GO" id="GO:0042025">
    <property type="term" value="C:host cell nucleus"/>
    <property type="evidence" value="ECO:0007669"/>
    <property type="project" value="UniProtKB-SubCell"/>
</dbReference>
<dbReference type="GO" id="GO:0046718">
    <property type="term" value="P:symbiont entry into host cell"/>
    <property type="evidence" value="ECO:0007669"/>
    <property type="project" value="UniProtKB-KW"/>
</dbReference>
<name>L0GAJ5_9POLY</name>
<evidence type="ECO:0000256" key="5">
    <source>
        <dbReference type="ARBA" id="ARBA00022269"/>
    </source>
</evidence>
<keyword evidence="21" id="KW-1185">Reference proteome</keyword>
<evidence type="ECO:0000256" key="17">
    <source>
        <dbReference type="ARBA" id="ARBA00023296"/>
    </source>
</evidence>
<dbReference type="GeneID" id="14438938"/>
<dbReference type="InterPro" id="IPR001070">
    <property type="entry name" value="Polyoma_coat_VP2"/>
</dbReference>
<dbReference type="GO" id="GO:0075732">
    <property type="term" value="P:viral penetration into host nucleus"/>
    <property type="evidence" value="ECO:0007669"/>
    <property type="project" value="UniProtKB-KW"/>
</dbReference>
<protein>
    <recommendedName>
        <fullName evidence="5">Minor capsid protein VP2</fullName>
    </recommendedName>
    <alternativeName>
        <fullName evidence="18">Minor structural protein VP2</fullName>
    </alternativeName>
</protein>
<evidence type="ECO:0000256" key="19">
    <source>
        <dbReference type="SAM" id="MobiDB-lite"/>
    </source>
</evidence>
<keyword evidence="11" id="KW-1043">Host membrane</keyword>
<evidence type="ECO:0000256" key="12">
    <source>
        <dbReference type="ARBA" id="ARBA00022921"/>
    </source>
</evidence>
<keyword evidence="8" id="KW-1048">Host nucleus</keyword>
<proteinExistence type="inferred from homology"/>
<evidence type="ECO:0000256" key="4">
    <source>
        <dbReference type="ARBA" id="ARBA00006444"/>
    </source>
</evidence>
<keyword evidence="6" id="KW-1163">Viral penetration into host nucleus</keyword>
<organism evidence="20 21">
    <name type="scientific">Otomops polyomavirus KY156</name>
    <dbReference type="NCBI Taxonomy" id="2035998"/>
    <lineage>
        <taxon>Viruses</taxon>
        <taxon>Monodnaviria</taxon>
        <taxon>Shotokuvirae</taxon>
        <taxon>Cossaviricota</taxon>
        <taxon>Papovaviricetes</taxon>
        <taxon>Sepolyvirales</taxon>
        <taxon>Polyomaviridae</taxon>
        <taxon>Alphapolyomavirus</taxon>
        <taxon>Alphapolyomavirus secomartiensseni</taxon>
    </lineage>
</organism>
<keyword evidence="14" id="KW-0472">Membrane</keyword>
<evidence type="ECO:0000256" key="10">
    <source>
        <dbReference type="ARBA" id="ARBA00022844"/>
    </source>
</evidence>
<dbReference type="Proteomes" id="UP000113604">
    <property type="component" value="Segment"/>
</dbReference>
<dbReference type="OrthoDB" id="6378at10239"/>
<evidence type="ECO:0000256" key="3">
    <source>
        <dbReference type="ARBA" id="ARBA00004625"/>
    </source>
</evidence>
<comment type="similarity">
    <text evidence="4">Belongs to the polyomaviruses capsid protein VP2 family.</text>
</comment>
<evidence type="ECO:0000256" key="11">
    <source>
        <dbReference type="ARBA" id="ARBA00022870"/>
    </source>
</evidence>
<dbReference type="KEGG" id="vg:14438938"/>
<evidence type="ECO:0000256" key="15">
    <source>
        <dbReference type="ARBA" id="ARBA00023184"/>
    </source>
</evidence>
<reference evidence="20 21" key="1">
    <citation type="journal article" date="2013" name="J. Gen. Virol.">
        <title>Discovery of diverse polyomaviruses in bats and the evolutionary history of the Polyomaviridae.</title>
        <authorList>
            <person name="Tao Y."/>
            <person name="Shi M."/>
            <person name="Conrardy C."/>
            <person name="Kuzmin I.V."/>
            <person name="Recuenco S."/>
            <person name="Agwanda B."/>
            <person name="Alvarez D.A."/>
            <person name="Ellison J.A."/>
            <person name="Gilbert A.T."/>
            <person name="Moran D."/>
            <person name="Niezgoda M."/>
            <person name="Lindblade K.A."/>
            <person name="Holmes E.C."/>
            <person name="Breiman R.F."/>
            <person name="Rupprecht C.E."/>
            <person name="Tong S."/>
        </authorList>
    </citation>
    <scope>NUCLEOTIDE SEQUENCE [LARGE SCALE GENOMIC DNA]</scope>
    <source>
        <strain evidence="20">KY156</strain>
    </source>
</reference>
<dbReference type="GO" id="GO:0043657">
    <property type="term" value="C:host cell"/>
    <property type="evidence" value="ECO:0007669"/>
    <property type="project" value="GOC"/>
</dbReference>
<evidence type="ECO:0000256" key="6">
    <source>
        <dbReference type="ARBA" id="ARBA00022524"/>
    </source>
</evidence>
<evidence type="ECO:0000256" key="2">
    <source>
        <dbReference type="ARBA" id="ARBA00004328"/>
    </source>
</evidence>
<evidence type="ECO:0000256" key="16">
    <source>
        <dbReference type="ARBA" id="ARBA00023288"/>
    </source>
</evidence>
<keyword evidence="7" id="KW-0167">Capsid protein</keyword>
<keyword evidence="10" id="KW-0946">Virion</keyword>